<comment type="caution">
    <text evidence="2">The sequence shown here is derived from an EMBL/GenBank/DDBJ whole genome shotgun (WGS) entry which is preliminary data.</text>
</comment>
<keyword evidence="1" id="KW-0472">Membrane</keyword>
<reference evidence="2" key="1">
    <citation type="submission" date="2019-03" db="EMBL/GenBank/DDBJ databases">
        <title>Single cell metagenomics reveals metabolic interactions within the superorganism composed of flagellate Streblomastix strix and complex community of Bacteroidetes bacteria on its surface.</title>
        <authorList>
            <person name="Treitli S.C."/>
            <person name="Kolisko M."/>
            <person name="Husnik F."/>
            <person name="Keeling P."/>
            <person name="Hampl V."/>
        </authorList>
    </citation>
    <scope>NUCLEOTIDE SEQUENCE</scope>
    <source>
        <strain evidence="2">STM</strain>
    </source>
</reference>
<organism evidence="2">
    <name type="scientific">termite gut metagenome</name>
    <dbReference type="NCBI Taxonomy" id="433724"/>
    <lineage>
        <taxon>unclassified sequences</taxon>
        <taxon>metagenomes</taxon>
        <taxon>organismal metagenomes</taxon>
    </lineage>
</organism>
<name>A0A5J4RKL8_9ZZZZ</name>
<accession>A0A5J4RKL8</accession>
<evidence type="ECO:0008006" key="3">
    <source>
        <dbReference type="Google" id="ProtNLM"/>
    </source>
</evidence>
<keyword evidence="1" id="KW-1133">Transmembrane helix</keyword>
<sequence length="67" mass="7880">MNWQEPVVVFIVGLCAGVCIYRFVSFFRKPKKEDDTVCNCSCNCCNLKKMKKKKQIARFFSQSRHQI</sequence>
<evidence type="ECO:0000256" key="1">
    <source>
        <dbReference type="SAM" id="Phobius"/>
    </source>
</evidence>
<dbReference type="EMBL" id="SNRY01001035">
    <property type="protein sequence ID" value="KAA6334094.1"/>
    <property type="molecule type" value="Genomic_DNA"/>
</dbReference>
<protein>
    <recommendedName>
        <fullName evidence="3">FeoB-associated Cys-rich membrane protein</fullName>
    </recommendedName>
</protein>
<evidence type="ECO:0000313" key="2">
    <source>
        <dbReference type="EMBL" id="KAA6334094.1"/>
    </source>
</evidence>
<feature type="transmembrane region" description="Helical" evidence="1">
    <location>
        <begin position="6"/>
        <end position="24"/>
    </location>
</feature>
<proteinExistence type="predicted"/>
<dbReference type="AlphaFoldDB" id="A0A5J4RKL8"/>
<keyword evidence="1" id="KW-0812">Transmembrane</keyword>
<gene>
    <name evidence="2" type="ORF">EZS27_017555</name>
</gene>